<evidence type="ECO:0000313" key="1">
    <source>
        <dbReference type="EMBL" id="EDQ06271.1"/>
    </source>
</evidence>
<dbReference type="Proteomes" id="UP000003257">
    <property type="component" value="Unassembled WGS sequence"/>
</dbReference>
<comment type="caution">
    <text evidence="1">The sequence shown here is derived from an EMBL/GenBank/DDBJ whole genome shotgun (WGS) entry which is preliminary data.</text>
</comment>
<sequence>MLQIAAFAALIAEETAKVDGIPQYAVGSARENAAI</sequence>
<gene>
    <name evidence="1" type="ORF">OIHEL45_05635</name>
</gene>
<protein>
    <submittedName>
        <fullName evidence="1">Uncharacterized protein</fullName>
    </submittedName>
</protein>
<proteinExistence type="predicted"/>
<reference evidence="1 2" key="1">
    <citation type="submission" date="2007-11" db="EMBL/GenBank/DDBJ databases">
        <authorList>
            <person name="Wagner-Dobler I."/>
            <person name="Ferriera S."/>
            <person name="Johnson J."/>
            <person name="Kravitz S."/>
            <person name="Beeson K."/>
            <person name="Sutton G."/>
            <person name="Rogers Y.-H."/>
            <person name="Friedman R."/>
            <person name="Frazier M."/>
            <person name="Venter J.C."/>
        </authorList>
    </citation>
    <scope>NUCLEOTIDE SEQUENCE [LARGE SCALE GENOMIC DNA]</scope>
    <source>
        <strain evidence="1 2">HEL-45</strain>
    </source>
</reference>
<dbReference type="EMBL" id="ABID01000001">
    <property type="protein sequence ID" value="EDQ06271.1"/>
    <property type="molecule type" value="Genomic_DNA"/>
</dbReference>
<accession>A0ABM9X9N9</accession>
<keyword evidence="2" id="KW-1185">Reference proteome</keyword>
<evidence type="ECO:0000313" key="2">
    <source>
        <dbReference type="Proteomes" id="UP000003257"/>
    </source>
</evidence>
<organism evidence="1 2">
    <name type="scientific">Sulfitobacter indolifex HEL-45</name>
    <dbReference type="NCBI Taxonomy" id="391624"/>
    <lineage>
        <taxon>Bacteria</taxon>
        <taxon>Pseudomonadati</taxon>
        <taxon>Pseudomonadota</taxon>
        <taxon>Alphaproteobacteria</taxon>
        <taxon>Rhodobacterales</taxon>
        <taxon>Roseobacteraceae</taxon>
        <taxon>Sulfitobacter</taxon>
    </lineage>
</organism>
<name>A0ABM9X9N9_9RHOB</name>